<dbReference type="EMBL" id="JXIQ01000003">
    <property type="protein sequence ID" value="KIY23867.1"/>
    <property type="molecule type" value="Genomic_DNA"/>
</dbReference>
<dbReference type="InterPro" id="IPR046461">
    <property type="entry name" value="TerL_ATPase"/>
</dbReference>
<sequence length="100" mass="11330">MKKKEVTNGFLSICCLGKTKLSQMYLERLRRTPTNSFYEVLSAEAYTKHGLNVHSVVFDELHAQPNRELFDVMTKGSGDARLQPLFFLITTAGTDRNSIC</sequence>
<evidence type="ECO:0000313" key="2">
    <source>
        <dbReference type="EMBL" id="KIY23867.1"/>
    </source>
</evidence>
<accession>A0A0D6ZEC0</accession>
<evidence type="ECO:0000313" key="3">
    <source>
        <dbReference type="Proteomes" id="UP000032512"/>
    </source>
</evidence>
<protein>
    <recommendedName>
        <fullName evidence="1">Terminase large subunit-like ATPase domain-containing protein</fullName>
    </recommendedName>
</protein>
<proteinExistence type="predicted"/>
<feature type="domain" description="Terminase large subunit-like ATPase" evidence="1">
    <location>
        <begin position="34"/>
        <end position="100"/>
    </location>
</feature>
<keyword evidence="3" id="KW-1185">Reference proteome</keyword>
<dbReference type="InterPro" id="IPR005021">
    <property type="entry name" value="Terminase_largesu-like"/>
</dbReference>
<dbReference type="PATRIC" id="fig|285983.3.peg.3640"/>
<evidence type="ECO:0000259" key="1">
    <source>
        <dbReference type="Pfam" id="PF03354"/>
    </source>
</evidence>
<organism evidence="2 3">
    <name type="scientific">Mesobacillus subterraneus</name>
    <dbReference type="NCBI Taxonomy" id="285983"/>
    <lineage>
        <taxon>Bacteria</taxon>
        <taxon>Bacillati</taxon>
        <taxon>Bacillota</taxon>
        <taxon>Bacilli</taxon>
        <taxon>Bacillales</taxon>
        <taxon>Bacillaceae</taxon>
        <taxon>Mesobacillus</taxon>
    </lineage>
</organism>
<dbReference type="AlphaFoldDB" id="A0A0D6ZEC0"/>
<name>A0A0D6ZEC0_9BACI</name>
<gene>
    <name evidence="2" type="ORF">UB32_00610</name>
</gene>
<dbReference type="PANTHER" id="PTHR41287">
    <property type="match status" value="1"/>
</dbReference>
<reference evidence="2 3" key="1">
    <citation type="submission" date="2015-01" db="EMBL/GenBank/DDBJ databases">
        <title>Draft genome sequences of the supercritical CO2 tolerant bacteria Bacillus subterraneus MITOT1 and Bacillus cereus MIT0214.</title>
        <authorList>
            <person name="Peet K.C."/>
            <person name="Thompson J.R."/>
        </authorList>
    </citation>
    <scope>NUCLEOTIDE SEQUENCE [LARGE SCALE GENOMIC DNA]</scope>
    <source>
        <strain evidence="2 3">MITOT1</strain>
    </source>
</reference>
<dbReference type="PANTHER" id="PTHR41287:SF1">
    <property type="entry name" value="PROTEIN YMFN"/>
    <property type="match status" value="1"/>
</dbReference>
<comment type="caution">
    <text evidence="2">The sequence shown here is derived from an EMBL/GenBank/DDBJ whole genome shotgun (WGS) entry which is preliminary data.</text>
</comment>
<dbReference type="Pfam" id="PF03354">
    <property type="entry name" value="TerL_ATPase"/>
    <property type="match status" value="1"/>
</dbReference>
<dbReference type="Proteomes" id="UP000032512">
    <property type="component" value="Unassembled WGS sequence"/>
</dbReference>